<evidence type="ECO:0000313" key="2">
    <source>
        <dbReference type="Proteomes" id="UP001055072"/>
    </source>
</evidence>
<gene>
    <name evidence="1" type="ORF">BDY19DRAFT_986436</name>
</gene>
<accession>A0ACB8TY52</accession>
<proteinExistence type="predicted"/>
<dbReference type="Proteomes" id="UP001055072">
    <property type="component" value="Unassembled WGS sequence"/>
</dbReference>
<sequence length="411" mass="45717">MLTPDATLSKPWIKAKDVHGRIAYFLTYAVALLGIAGSVVRCWTAWKGVERVGDLCLVMQDDFNVLDTQYTWTREVDMSGFGNGEFEMTTASSNNSFVDDGKLYIVPTLTSDVIGYNNVLDGYMYNITGCTNSNLTACGAVSNATSGTVIPPVMSARLTTKNSHHITYGKVEIRAKLPEGDWLWPALWMLPVDDAYGPWPMSGEIDIMESRGNGVDYKAQGRDVVRGSLNWGPFTWLNGVAKTYGWFSTRRSTYSSGFHTFTLEWSPNFLRIFVDTRLHKTLDISFNEPFFERGNFPPYVANGSQTIQTPNPWEDAVDGESPGSTWRKTSKGGNGKNSAPFNKPFYLIMNVAVGGTNGWFPDGIGGKPWLDGSHVAMSSFARAQDQWYKTWPQDPKDRALVVDSVKMWQAC</sequence>
<organism evidence="1 2">
    <name type="scientific">Irpex rosettiformis</name>
    <dbReference type="NCBI Taxonomy" id="378272"/>
    <lineage>
        <taxon>Eukaryota</taxon>
        <taxon>Fungi</taxon>
        <taxon>Dikarya</taxon>
        <taxon>Basidiomycota</taxon>
        <taxon>Agaricomycotina</taxon>
        <taxon>Agaricomycetes</taxon>
        <taxon>Polyporales</taxon>
        <taxon>Irpicaceae</taxon>
        <taxon>Irpex</taxon>
    </lineage>
</organism>
<reference evidence="1" key="1">
    <citation type="journal article" date="2021" name="Environ. Microbiol.">
        <title>Gene family expansions and transcriptome signatures uncover fungal adaptations to wood decay.</title>
        <authorList>
            <person name="Hage H."/>
            <person name="Miyauchi S."/>
            <person name="Viragh M."/>
            <person name="Drula E."/>
            <person name="Min B."/>
            <person name="Chaduli D."/>
            <person name="Navarro D."/>
            <person name="Favel A."/>
            <person name="Norest M."/>
            <person name="Lesage-Meessen L."/>
            <person name="Balint B."/>
            <person name="Merenyi Z."/>
            <person name="de Eugenio L."/>
            <person name="Morin E."/>
            <person name="Martinez A.T."/>
            <person name="Baldrian P."/>
            <person name="Stursova M."/>
            <person name="Martinez M.J."/>
            <person name="Novotny C."/>
            <person name="Magnuson J.K."/>
            <person name="Spatafora J.W."/>
            <person name="Maurice S."/>
            <person name="Pangilinan J."/>
            <person name="Andreopoulos W."/>
            <person name="LaButti K."/>
            <person name="Hundley H."/>
            <person name="Na H."/>
            <person name="Kuo A."/>
            <person name="Barry K."/>
            <person name="Lipzen A."/>
            <person name="Henrissat B."/>
            <person name="Riley R."/>
            <person name="Ahrendt S."/>
            <person name="Nagy L.G."/>
            <person name="Grigoriev I.V."/>
            <person name="Martin F."/>
            <person name="Rosso M.N."/>
        </authorList>
    </citation>
    <scope>NUCLEOTIDE SEQUENCE</scope>
    <source>
        <strain evidence="1">CBS 384.51</strain>
    </source>
</reference>
<keyword evidence="2" id="KW-1185">Reference proteome</keyword>
<dbReference type="EMBL" id="MU274921">
    <property type="protein sequence ID" value="KAI0086873.1"/>
    <property type="molecule type" value="Genomic_DNA"/>
</dbReference>
<evidence type="ECO:0000313" key="1">
    <source>
        <dbReference type="EMBL" id="KAI0086873.1"/>
    </source>
</evidence>
<comment type="caution">
    <text evidence="1">The sequence shown here is derived from an EMBL/GenBank/DDBJ whole genome shotgun (WGS) entry which is preliminary data.</text>
</comment>
<name>A0ACB8TY52_9APHY</name>
<protein>
    <submittedName>
        <fullName evidence="1">Concanavalin A-like lectin/glucanase domain-containing protein</fullName>
    </submittedName>
</protein>